<dbReference type="PROSITE" id="PS50222">
    <property type="entry name" value="EF_HAND_2"/>
    <property type="match status" value="1"/>
</dbReference>
<keyword evidence="8" id="KW-0142">cGMP-binding</keyword>
<dbReference type="Gene3D" id="1.10.510.10">
    <property type="entry name" value="Transferase(Phosphotransferase) domain 1"/>
    <property type="match status" value="1"/>
</dbReference>
<comment type="cofactor">
    <cofactor evidence="1">
        <name>Mg(2+)</name>
        <dbReference type="ChEBI" id="CHEBI:18420"/>
    </cofactor>
</comment>
<dbReference type="InterPro" id="IPR002048">
    <property type="entry name" value="EF_hand_dom"/>
</dbReference>
<dbReference type="GO" id="GO:0005509">
    <property type="term" value="F:calcium ion binding"/>
    <property type="evidence" value="ECO:0007669"/>
    <property type="project" value="InterPro"/>
</dbReference>
<dbReference type="SUPFAM" id="SSF56112">
    <property type="entry name" value="Protein kinase-like (PK-like)"/>
    <property type="match status" value="1"/>
</dbReference>
<dbReference type="PROSITE" id="PS50011">
    <property type="entry name" value="PROTEIN_KINASE_DOM"/>
    <property type="match status" value="1"/>
</dbReference>
<dbReference type="InterPro" id="IPR050205">
    <property type="entry name" value="CDPK_Ser/Thr_kinases"/>
</dbReference>
<dbReference type="PROSITE" id="PS00108">
    <property type="entry name" value="PROTEIN_KINASE_ST"/>
    <property type="match status" value="1"/>
</dbReference>
<dbReference type="PANTHER" id="PTHR24349">
    <property type="entry name" value="SERINE/THREONINE-PROTEIN KINASE"/>
    <property type="match status" value="1"/>
</dbReference>
<dbReference type="InterPro" id="IPR008271">
    <property type="entry name" value="Ser/Thr_kinase_AS"/>
</dbReference>
<evidence type="ECO:0000259" key="11">
    <source>
        <dbReference type="PROSITE" id="PS50011"/>
    </source>
</evidence>
<feature type="domain" description="Protein kinase" evidence="11">
    <location>
        <begin position="172"/>
        <end position="467"/>
    </location>
</feature>
<dbReference type="SUPFAM" id="SSF51206">
    <property type="entry name" value="cAMP-binding domain-like"/>
    <property type="match status" value="2"/>
</dbReference>
<evidence type="ECO:0000256" key="5">
    <source>
        <dbReference type="ARBA" id="ARBA00022741"/>
    </source>
</evidence>
<accession>A0AAD9GWA2</accession>
<comment type="similarity">
    <text evidence="9">Belongs to the protein kinase superfamily. Ser/Thr protein kinase family. CDPK subfamily.</text>
</comment>
<dbReference type="GO" id="GO:0004674">
    <property type="term" value="F:protein serine/threonine kinase activity"/>
    <property type="evidence" value="ECO:0007669"/>
    <property type="project" value="UniProtKB-KW"/>
</dbReference>
<dbReference type="EMBL" id="JASMQC010000004">
    <property type="protein sequence ID" value="KAK1945754.1"/>
    <property type="molecule type" value="Genomic_DNA"/>
</dbReference>
<organism evidence="14 15">
    <name type="scientific">Phytophthora citrophthora</name>
    <dbReference type="NCBI Taxonomy" id="4793"/>
    <lineage>
        <taxon>Eukaryota</taxon>
        <taxon>Sar</taxon>
        <taxon>Stramenopiles</taxon>
        <taxon>Oomycota</taxon>
        <taxon>Peronosporomycetes</taxon>
        <taxon>Peronosporales</taxon>
        <taxon>Peronosporaceae</taxon>
        <taxon>Phytophthora</taxon>
    </lineage>
</organism>
<protein>
    <submittedName>
        <fullName evidence="14">Calcium-dependent protein kinase 3</fullName>
    </submittedName>
</protein>
<keyword evidence="2" id="KW-0723">Serine/threonine-protein kinase</keyword>
<dbReference type="Gene3D" id="1.10.238.10">
    <property type="entry name" value="EF-hand"/>
    <property type="match status" value="1"/>
</dbReference>
<dbReference type="AlphaFoldDB" id="A0AAD9GWA2"/>
<feature type="domain" description="Cyclic nucleotide-binding" evidence="12">
    <location>
        <begin position="598"/>
        <end position="758"/>
    </location>
</feature>
<dbReference type="Gene3D" id="2.60.120.10">
    <property type="entry name" value="Jelly Rolls"/>
    <property type="match status" value="2"/>
</dbReference>
<dbReference type="SMART" id="SM00100">
    <property type="entry name" value="cNMP"/>
    <property type="match status" value="1"/>
</dbReference>
<dbReference type="GO" id="GO:0030553">
    <property type="term" value="F:cGMP binding"/>
    <property type="evidence" value="ECO:0007669"/>
    <property type="project" value="UniProtKB-KW"/>
</dbReference>
<dbReference type="Proteomes" id="UP001259832">
    <property type="component" value="Unassembled WGS sequence"/>
</dbReference>
<feature type="region of interest" description="Disordered" evidence="10">
    <location>
        <begin position="36"/>
        <end position="57"/>
    </location>
</feature>
<keyword evidence="5" id="KW-0547">Nucleotide-binding</keyword>
<keyword evidence="6 14" id="KW-0418">Kinase</keyword>
<keyword evidence="3" id="KW-0140">cGMP</keyword>
<feature type="domain" description="Cyclic nucleotide-binding" evidence="12">
    <location>
        <begin position="791"/>
        <end position="898"/>
    </location>
</feature>
<dbReference type="SMART" id="SM00220">
    <property type="entry name" value="S_TKc"/>
    <property type="match status" value="1"/>
</dbReference>
<dbReference type="SUPFAM" id="SSF47473">
    <property type="entry name" value="EF-hand"/>
    <property type="match status" value="1"/>
</dbReference>
<dbReference type="CDD" id="cd05117">
    <property type="entry name" value="STKc_CAMK"/>
    <property type="match status" value="1"/>
</dbReference>
<dbReference type="InterPro" id="IPR000719">
    <property type="entry name" value="Prot_kinase_dom"/>
</dbReference>
<evidence type="ECO:0000256" key="9">
    <source>
        <dbReference type="ARBA" id="ARBA00024334"/>
    </source>
</evidence>
<dbReference type="PROSITE" id="PS50042">
    <property type="entry name" value="CNMP_BINDING_3"/>
    <property type="match status" value="2"/>
</dbReference>
<dbReference type="GO" id="GO:0005524">
    <property type="term" value="F:ATP binding"/>
    <property type="evidence" value="ECO:0007669"/>
    <property type="project" value="UniProtKB-KW"/>
</dbReference>
<sequence length="909" mass="101045">MVRMVLLESKLALHALLSDPQCILFGQYKAEATPATRASSLQASTLRRSPSPLMPQASSRVRGLLALRRRGKVARFALCRTVEGRGTVASTGPQQRFSSAPAGSQRALAAVSNCNNGEGDSSTAWRQMATLGAAIGGLALASTSSGHESDAAMESANTQKIRRGGNIHDEYEILDEVVGEGGYCVVQKGIDRSTGELVAVKMLSKTDTSAREFWSEVDVLRVAGQHPNILQLRGTYETEYCWFIVQELAQDGELFDHLIAKGAYSERQASDTIRQLCDALQYLHRKGIVHGDIKPENVLLHEGRMCLVDFGVSFRMGERFFYDSHLMGTVAYAAPETLEHGALIHRRNTRDALRQARANGQDVKIEEDDEDFESQAGPDAIKFGPKADMFALGIVLYILLCGAHPFDTYNNLSDEEIRKRILKGKFRTQSRAWQAISPSARDLIKKLLETDPNKRLTAEQALKHPWLRNQSQLSPEPMKNSAELLEKFQRGRRRLRASILAVLLLDAMAENLDEEDNDELESVKRSFAWGLSSSVEALNEKTNALLSTLHFFDKERKGFISKKDLARVSESLGKHMSENELNEMLVGATGDPEQNAASVEAVDYDNVKMTISTLRSAMYRPGEAIIREGHAGAHNVYLLLDGEVEVSCKNPIKKSILTSETDEDAPITSISAYENSEGFAGHLARPSWPGFIQTRPTTSGNHDEMKLRRLPKGTFFGEIELVRPDGRFLPRIATYRCAEGSETPCKVLQLVADDYLNLKGTYESINSRLEKTAHRHIQQHLFKCVESAKGSVKMRVFDTGDFIYKEGEPCDSVFILLDGQVEVLKAKEGVVVEELQPGDYFPLGVSGQTRACKIATRHSSVRCTQPVKVVEIGGETFRSFLSSNKFLAAFFREEVMTREQQRLDRLMMA</sequence>
<keyword evidence="7" id="KW-0067">ATP-binding</keyword>
<dbReference type="CDD" id="cd00038">
    <property type="entry name" value="CAP_ED"/>
    <property type="match status" value="2"/>
</dbReference>
<evidence type="ECO:0000256" key="6">
    <source>
        <dbReference type="ARBA" id="ARBA00022777"/>
    </source>
</evidence>
<evidence type="ECO:0000256" key="2">
    <source>
        <dbReference type="ARBA" id="ARBA00022527"/>
    </source>
</evidence>
<evidence type="ECO:0000256" key="10">
    <source>
        <dbReference type="SAM" id="MobiDB-lite"/>
    </source>
</evidence>
<feature type="domain" description="EF-hand" evidence="13">
    <location>
        <begin position="540"/>
        <end position="575"/>
    </location>
</feature>
<feature type="compositionally biased region" description="Polar residues" evidence="10">
    <location>
        <begin position="36"/>
        <end position="48"/>
    </location>
</feature>
<name>A0AAD9GWA2_9STRA</name>
<keyword evidence="4" id="KW-0808">Transferase</keyword>
<dbReference type="Pfam" id="PF00027">
    <property type="entry name" value="cNMP_binding"/>
    <property type="match status" value="1"/>
</dbReference>
<comment type="caution">
    <text evidence="14">The sequence shown here is derived from an EMBL/GenBank/DDBJ whole genome shotgun (WGS) entry which is preliminary data.</text>
</comment>
<dbReference type="InterPro" id="IPR018490">
    <property type="entry name" value="cNMP-bd_dom_sf"/>
</dbReference>
<evidence type="ECO:0000313" key="15">
    <source>
        <dbReference type="Proteomes" id="UP001259832"/>
    </source>
</evidence>
<dbReference type="InterPro" id="IPR011992">
    <property type="entry name" value="EF-hand-dom_pair"/>
</dbReference>
<evidence type="ECO:0000259" key="12">
    <source>
        <dbReference type="PROSITE" id="PS50042"/>
    </source>
</evidence>
<evidence type="ECO:0000256" key="1">
    <source>
        <dbReference type="ARBA" id="ARBA00001946"/>
    </source>
</evidence>
<evidence type="ECO:0000256" key="4">
    <source>
        <dbReference type="ARBA" id="ARBA00022679"/>
    </source>
</evidence>
<dbReference type="InterPro" id="IPR011009">
    <property type="entry name" value="Kinase-like_dom_sf"/>
</dbReference>
<reference evidence="14" key="1">
    <citation type="submission" date="2023-08" db="EMBL/GenBank/DDBJ databases">
        <title>Reference Genome Resource for the Citrus Pathogen Phytophthora citrophthora.</title>
        <authorList>
            <person name="Moller H."/>
            <person name="Coetzee B."/>
            <person name="Rose L.J."/>
            <person name="Van Niekerk J.M."/>
        </authorList>
    </citation>
    <scope>NUCLEOTIDE SEQUENCE</scope>
    <source>
        <strain evidence="14">STE-U-9442</strain>
    </source>
</reference>
<gene>
    <name evidence="14" type="ORF">P3T76_002802</name>
</gene>
<keyword evidence="15" id="KW-1185">Reference proteome</keyword>
<dbReference type="InterPro" id="IPR014710">
    <property type="entry name" value="RmlC-like_jellyroll"/>
</dbReference>
<evidence type="ECO:0000256" key="8">
    <source>
        <dbReference type="ARBA" id="ARBA00022992"/>
    </source>
</evidence>
<evidence type="ECO:0000256" key="3">
    <source>
        <dbReference type="ARBA" id="ARBA00022535"/>
    </source>
</evidence>
<evidence type="ECO:0000313" key="14">
    <source>
        <dbReference type="EMBL" id="KAK1945754.1"/>
    </source>
</evidence>
<dbReference type="Pfam" id="PF00069">
    <property type="entry name" value="Pkinase"/>
    <property type="match status" value="2"/>
</dbReference>
<evidence type="ECO:0000259" key="13">
    <source>
        <dbReference type="PROSITE" id="PS50222"/>
    </source>
</evidence>
<proteinExistence type="inferred from homology"/>
<evidence type="ECO:0000256" key="7">
    <source>
        <dbReference type="ARBA" id="ARBA00022840"/>
    </source>
</evidence>
<dbReference type="InterPro" id="IPR000595">
    <property type="entry name" value="cNMP-bd_dom"/>
</dbReference>